<evidence type="ECO:0000256" key="9">
    <source>
        <dbReference type="ARBA" id="ARBA00023242"/>
    </source>
</evidence>
<evidence type="ECO:0000256" key="8">
    <source>
        <dbReference type="ARBA" id="ARBA00022807"/>
    </source>
</evidence>
<name>A0A4P9YWR9_9FUNG</name>
<dbReference type="GO" id="GO:0005829">
    <property type="term" value="C:cytosol"/>
    <property type="evidence" value="ECO:0007669"/>
    <property type="project" value="TreeGrafter"/>
</dbReference>
<evidence type="ECO:0000256" key="7">
    <source>
        <dbReference type="ARBA" id="ARBA00022801"/>
    </source>
</evidence>
<dbReference type="InterPro" id="IPR018200">
    <property type="entry name" value="USP_CS"/>
</dbReference>
<keyword evidence="12" id="KW-1185">Reference proteome</keyword>
<evidence type="ECO:0000259" key="10">
    <source>
        <dbReference type="PROSITE" id="PS50235"/>
    </source>
</evidence>
<dbReference type="Proteomes" id="UP000278143">
    <property type="component" value="Unassembled WGS sequence"/>
</dbReference>
<protein>
    <recommendedName>
        <fullName evidence="4">ubiquitinyl hydrolase 1</fullName>
        <ecNumber evidence="4">3.4.19.12</ecNumber>
    </recommendedName>
</protein>
<comment type="similarity">
    <text evidence="3">Belongs to the peptidase C19 family.</text>
</comment>
<evidence type="ECO:0000256" key="2">
    <source>
        <dbReference type="ARBA" id="ARBA00004123"/>
    </source>
</evidence>
<dbReference type="SUPFAM" id="SSF54001">
    <property type="entry name" value="Cysteine proteinases"/>
    <property type="match status" value="1"/>
</dbReference>
<dbReference type="EC" id="3.4.19.12" evidence="4"/>
<dbReference type="GO" id="GO:0004843">
    <property type="term" value="F:cysteine-type deubiquitinase activity"/>
    <property type="evidence" value="ECO:0007669"/>
    <property type="project" value="UniProtKB-EC"/>
</dbReference>
<evidence type="ECO:0000256" key="3">
    <source>
        <dbReference type="ARBA" id="ARBA00009085"/>
    </source>
</evidence>
<dbReference type="PANTHER" id="PTHR24006">
    <property type="entry name" value="UBIQUITIN CARBOXYL-TERMINAL HYDROLASE"/>
    <property type="match status" value="1"/>
</dbReference>
<dbReference type="PROSITE" id="PS50235">
    <property type="entry name" value="USP_3"/>
    <property type="match status" value="1"/>
</dbReference>
<evidence type="ECO:0000256" key="4">
    <source>
        <dbReference type="ARBA" id="ARBA00012759"/>
    </source>
</evidence>
<evidence type="ECO:0000313" key="11">
    <source>
        <dbReference type="EMBL" id="RKP24305.1"/>
    </source>
</evidence>
<feature type="domain" description="USP" evidence="10">
    <location>
        <begin position="1"/>
        <end position="240"/>
    </location>
</feature>
<accession>A0A4P9YWR9</accession>
<dbReference type="PANTHER" id="PTHR24006:SF722">
    <property type="entry name" value="UBIQUITIN CARBOXYL-TERMINAL HYDROLASE 48"/>
    <property type="match status" value="1"/>
</dbReference>
<dbReference type="PROSITE" id="PS00973">
    <property type="entry name" value="USP_2"/>
    <property type="match status" value="1"/>
</dbReference>
<comment type="catalytic activity">
    <reaction evidence="1">
        <text>Thiol-dependent hydrolysis of ester, thioester, amide, peptide and isopeptide bonds formed by the C-terminal Gly of ubiquitin (a 76-residue protein attached to proteins as an intracellular targeting signal).</text>
        <dbReference type="EC" id="3.4.19.12"/>
    </reaction>
</comment>
<evidence type="ECO:0000256" key="1">
    <source>
        <dbReference type="ARBA" id="ARBA00000707"/>
    </source>
</evidence>
<dbReference type="GO" id="GO:0016579">
    <property type="term" value="P:protein deubiquitination"/>
    <property type="evidence" value="ECO:0007669"/>
    <property type="project" value="InterPro"/>
</dbReference>
<keyword evidence="8" id="KW-0788">Thiol protease</keyword>
<evidence type="ECO:0000313" key="12">
    <source>
        <dbReference type="Proteomes" id="UP000278143"/>
    </source>
</evidence>
<organism evidence="11 12">
    <name type="scientific">Syncephalis pseudoplumigaleata</name>
    <dbReference type="NCBI Taxonomy" id="1712513"/>
    <lineage>
        <taxon>Eukaryota</taxon>
        <taxon>Fungi</taxon>
        <taxon>Fungi incertae sedis</taxon>
        <taxon>Zoopagomycota</taxon>
        <taxon>Zoopagomycotina</taxon>
        <taxon>Zoopagomycetes</taxon>
        <taxon>Zoopagales</taxon>
        <taxon>Piptocephalidaceae</taxon>
        <taxon>Syncephalis</taxon>
    </lineage>
</organism>
<evidence type="ECO:0000256" key="5">
    <source>
        <dbReference type="ARBA" id="ARBA00022670"/>
    </source>
</evidence>
<reference evidence="12" key="1">
    <citation type="journal article" date="2018" name="Nat. Microbiol.">
        <title>Leveraging single-cell genomics to expand the fungal tree of life.</title>
        <authorList>
            <person name="Ahrendt S.R."/>
            <person name="Quandt C.A."/>
            <person name="Ciobanu D."/>
            <person name="Clum A."/>
            <person name="Salamov A."/>
            <person name="Andreopoulos B."/>
            <person name="Cheng J.F."/>
            <person name="Woyke T."/>
            <person name="Pelin A."/>
            <person name="Henrissat B."/>
            <person name="Reynolds N.K."/>
            <person name="Benny G.L."/>
            <person name="Smith M.E."/>
            <person name="James T.Y."/>
            <person name="Grigoriev I.V."/>
        </authorList>
    </citation>
    <scope>NUCLEOTIDE SEQUENCE [LARGE SCALE GENOMIC DNA]</scope>
    <source>
        <strain evidence="12">Benny S71-1</strain>
    </source>
</reference>
<dbReference type="InterPro" id="IPR038765">
    <property type="entry name" value="Papain-like_cys_pep_sf"/>
</dbReference>
<sequence>MRRAAEAICPPATGPAQLLRSVSPRASTGTEHGRAAGRARVGGATLPCPYACTLTRCIMDRFGKLFLAMLARSFEDQPQEHVRALVQQRFSGQYIYGTQCQRCRRLSTRQESFYEIELSLQEHDTLEDCIRGLLVAETLTGDNQYHCDNCHQKQDALRTLSIQALPPVLHFQLMRFVFNVHTLERSKVDTAIRFPATIDMRPFMDDPGGAPMPYDLTAVLLHDGPQASCGHFVAHVSDAA</sequence>
<dbReference type="GO" id="GO:0006508">
    <property type="term" value="P:proteolysis"/>
    <property type="evidence" value="ECO:0007669"/>
    <property type="project" value="UniProtKB-KW"/>
</dbReference>
<keyword evidence="5" id="KW-0645">Protease</keyword>
<keyword evidence="7" id="KW-0378">Hydrolase</keyword>
<dbReference type="GO" id="GO:0005634">
    <property type="term" value="C:nucleus"/>
    <property type="evidence" value="ECO:0007669"/>
    <property type="project" value="UniProtKB-SubCell"/>
</dbReference>
<dbReference type="Pfam" id="PF00443">
    <property type="entry name" value="UCH"/>
    <property type="match status" value="1"/>
</dbReference>
<dbReference type="OrthoDB" id="289038at2759"/>
<dbReference type="InterPro" id="IPR001394">
    <property type="entry name" value="Peptidase_C19_UCH"/>
</dbReference>
<dbReference type="EMBL" id="KZ990315">
    <property type="protein sequence ID" value="RKP24305.1"/>
    <property type="molecule type" value="Genomic_DNA"/>
</dbReference>
<dbReference type="InterPro" id="IPR028889">
    <property type="entry name" value="USP"/>
</dbReference>
<dbReference type="Gene3D" id="3.90.70.10">
    <property type="entry name" value="Cysteine proteinases"/>
    <property type="match status" value="1"/>
</dbReference>
<keyword evidence="6" id="KW-0833">Ubl conjugation pathway</keyword>
<keyword evidence="9" id="KW-0539">Nucleus</keyword>
<evidence type="ECO:0000256" key="6">
    <source>
        <dbReference type="ARBA" id="ARBA00022786"/>
    </source>
</evidence>
<gene>
    <name evidence="11" type="ORF">SYNPS1DRAFT_17399</name>
</gene>
<comment type="subcellular location">
    <subcellularLocation>
        <location evidence="2">Nucleus</location>
    </subcellularLocation>
</comment>
<proteinExistence type="inferred from homology"/>
<dbReference type="AlphaFoldDB" id="A0A4P9YWR9"/>
<dbReference type="InterPro" id="IPR050164">
    <property type="entry name" value="Peptidase_C19"/>
</dbReference>